<keyword evidence="4" id="KW-1185">Reference proteome</keyword>
<dbReference type="KEGG" id="hmr:Hipma_1044"/>
<dbReference type="EC" id="1.3.1.12" evidence="3"/>
<dbReference type="Proteomes" id="UP000008139">
    <property type="component" value="Chromosome"/>
</dbReference>
<feature type="domain" description="Prephenate/arogenate dehydrogenase" evidence="2">
    <location>
        <begin position="3"/>
        <end position="279"/>
    </location>
</feature>
<dbReference type="InterPro" id="IPR050812">
    <property type="entry name" value="Preph/Arog_dehydrog"/>
</dbReference>
<evidence type="ECO:0000313" key="3">
    <source>
        <dbReference type="EMBL" id="AEA34010.1"/>
    </source>
</evidence>
<name>F2LW76_HIPMA</name>
<dbReference type="InParanoid" id="F2LW76"/>
<dbReference type="SUPFAM" id="SSF51735">
    <property type="entry name" value="NAD(P)-binding Rossmann-fold domains"/>
    <property type="match status" value="1"/>
</dbReference>
<organism evidence="3 4">
    <name type="scientific">Hippea maritima (strain ATCC 700847 / DSM 10411 / MH2)</name>
    <dbReference type="NCBI Taxonomy" id="760142"/>
    <lineage>
        <taxon>Bacteria</taxon>
        <taxon>Pseudomonadati</taxon>
        <taxon>Campylobacterota</taxon>
        <taxon>Desulfurellia</taxon>
        <taxon>Desulfurellales</taxon>
        <taxon>Hippeaceae</taxon>
        <taxon>Hippea</taxon>
    </lineage>
</organism>
<dbReference type="InterPro" id="IPR008927">
    <property type="entry name" value="6-PGluconate_DH-like_C_sf"/>
</dbReference>
<dbReference type="EMBL" id="CP002606">
    <property type="protein sequence ID" value="AEA34010.1"/>
    <property type="molecule type" value="Genomic_DNA"/>
</dbReference>
<dbReference type="GO" id="GO:0070403">
    <property type="term" value="F:NAD+ binding"/>
    <property type="evidence" value="ECO:0007669"/>
    <property type="project" value="InterPro"/>
</dbReference>
<reference evidence="4" key="2">
    <citation type="submission" date="2011-03" db="EMBL/GenBank/DDBJ databases">
        <title>The complete genome of Hippea maritima DSM 10411.</title>
        <authorList>
            <consortium name="US DOE Joint Genome Institute (JGI-PGF)"/>
            <person name="Lucas S."/>
            <person name="Copeland A."/>
            <person name="Lapidus A."/>
            <person name="Bruce D."/>
            <person name="Goodwin L."/>
            <person name="Pitluck S."/>
            <person name="Peters L."/>
            <person name="Kyrpides N."/>
            <person name="Mavromatis K."/>
            <person name="Pagani I."/>
            <person name="Ivanova N."/>
            <person name="Mikhailova N."/>
            <person name="Lu M."/>
            <person name="Detter J.C."/>
            <person name="Tapia R."/>
            <person name="Han C."/>
            <person name="Land M."/>
            <person name="Hauser L."/>
            <person name="Markowitz V."/>
            <person name="Cheng J.-F."/>
            <person name="Hugenholtz P."/>
            <person name="Woyke T."/>
            <person name="Wu D."/>
            <person name="Spring S."/>
            <person name="Schroeder M."/>
            <person name="Brambilla E."/>
            <person name="Klenk H.-P."/>
            <person name="Eisen J.A."/>
        </authorList>
    </citation>
    <scope>NUCLEOTIDE SEQUENCE [LARGE SCALE GENOMIC DNA]</scope>
    <source>
        <strain evidence="4">ATCC 700847 / DSM 10411 / MH2</strain>
    </source>
</reference>
<dbReference type="PANTHER" id="PTHR21363">
    <property type="entry name" value="PREPHENATE DEHYDROGENASE"/>
    <property type="match status" value="1"/>
</dbReference>
<dbReference type="PANTHER" id="PTHR21363:SF0">
    <property type="entry name" value="PREPHENATE DEHYDROGENASE [NADP(+)]"/>
    <property type="match status" value="1"/>
</dbReference>
<dbReference type="STRING" id="760142.Hipma_1044"/>
<reference evidence="3 4" key="1">
    <citation type="journal article" date="2011" name="Stand. Genomic Sci.">
        <title>Complete genome sequence of the thermophilic sulfur-reducer Hippea maritima type strain (MH(2)).</title>
        <authorList>
            <person name="Huntemann M."/>
            <person name="Lu M."/>
            <person name="Nolan M."/>
            <person name="Lapidus A."/>
            <person name="Lucas S."/>
            <person name="Hammon N."/>
            <person name="Deshpande S."/>
            <person name="Cheng J.F."/>
            <person name="Tapia R."/>
            <person name="Han C."/>
            <person name="Goodwin L."/>
            <person name="Pitluck S."/>
            <person name="Liolios K."/>
            <person name="Pagani I."/>
            <person name="Ivanova N."/>
            <person name="Ovchinikova G."/>
            <person name="Pati A."/>
            <person name="Chen A."/>
            <person name="Palaniappan K."/>
            <person name="Land M."/>
            <person name="Hauser L."/>
            <person name="Jeffries C.D."/>
            <person name="Detter J.C."/>
            <person name="Brambilla E.M."/>
            <person name="Rohde M."/>
            <person name="Spring S."/>
            <person name="Goker M."/>
            <person name="Woyke T."/>
            <person name="Bristow J."/>
            <person name="Eisen J.A."/>
            <person name="Markowitz V."/>
            <person name="Hugenholtz P."/>
            <person name="Kyrpides N.C."/>
            <person name="Klenk H.P."/>
            <person name="Mavromatis K."/>
        </authorList>
    </citation>
    <scope>NUCLEOTIDE SEQUENCE [LARGE SCALE GENOMIC DNA]</scope>
    <source>
        <strain evidence="4">ATCC 700847 / DSM 10411 / MH2</strain>
    </source>
</reference>
<dbReference type="RefSeq" id="WP_013682049.1">
    <property type="nucleotide sequence ID" value="NC_015318.1"/>
</dbReference>
<dbReference type="eggNOG" id="COG0287">
    <property type="taxonomic scope" value="Bacteria"/>
</dbReference>
<dbReference type="GO" id="GO:0008977">
    <property type="term" value="F:prephenate dehydrogenase (NAD+) activity"/>
    <property type="evidence" value="ECO:0007669"/>
    <property type="project" value="UniProtKB-EC"/>
</dbReference>
<gene>
    <name evidence="3" type="ordered locus">Hipma_1044</name>
</gene>
<evidence type="ECO:0000256" key="1">
    <source>
        <dbReference type="ARBA" id="ARBA00023002"/>
    </source>
</evidence>
<dbReference type="HOGENOM" id="CLU_055968_0_1_7"/>
<evidence type="ECO:0000313" key="4">
    <source>
        <dbReference type="Proteomes" id="UP000008139"/>
    </source>
</evidence>
<evidence type="ECO:0000259" key="2">
    <source>
        <dbReference type="PROSITE" id="PS51176"/>
    </source>
</evidence>
<dbReference type="PROSITE" id="PS51176">
    <property type="entry name" value="PDH_ADH"/>
    <property type="match status" value="1"/>
</dbReference>
<dbReference type="OrthoDB" id="9802008at2"/>
<dbReference type="GO" id="GO:0006571">
    <property type="term" value="P:tyrosine biosynthetic process"/>
    <property type="evidence" value="ECO:0007669"/>
    <property type="project" value="InterPro"/>
</dbReference>
<dbReference type="Pfam" id="PF02153">
    <property type="entry name" value="PDH_N"/>
    <property type="match status" value="1"/>
</dbReference>
<accession>F2LW76</accession>
<dbReference type="AlphaFoldDB" id="F2LW76"/>
<sequence length="279" mass="30742">MFDAIGIVGVGLIGGSIALDAKSLGLTKKILGFDKDEGVLDRALQLGVIDKKGDGFDVGECDLVIVATPVRSIPSVLRDVFGKAKDGSIVIDVGSVKKPIVDSVTEFLEENVYYVPVHPIAGIERFGINAATNGLFRNAYCIITPFNGMNKEKANIVGEFLEKLGMKLIFMEPKLHDEVFGFVSHLPHAIAYTLVGLAAKKNENYRFIGGGFRDYTRVASSSEKMWSDIFFMNKVNLIASIEDFIGELFKLKNKIEKNDYDGVIEYLKMARLFRESLDG</sequence>
<dbReference type="Gene3D" id="1.10.3660.10">
    <property type="entry name" value="6-phosphogluconate dehydrogenase C-terminal like domain"/>
    <property type="match status" value="1"/>
</dbReference>
<protein>
    <submittedName>
        <fullName evidence="3">Prephenate dehydrogenase</fullName>
        <ecNumber evidence="3">1.3.1.12</ecNumber>
    </submittedName>
</protein>
<proteinExistence type="predicted"/>
<dbReference type="InterPro" id="IPR036291">
    <property type="entry name" value="NAD(P)-bd_dom_sf"/>
</dbReference>
<dbReference type="InterPro" id="IPR046826">
    <property type="entry name" value="PDH_N"/>
</dbReference>
<dbReference type="Pfam" id="PF20463">
    <property type="entry name" value="PDH_C"/>
    <property type="match status" value="1"/>
</dbReference>
<dbReference type="SUPFAM" id="SSF48179">
    <property type="entry name" value="6-phosphogluconate dehydrogenase C-terminal domain-like"/>
    <property type="match status" value="1"/>
</dbReference>
<keyword evidence="1 3" id="KW-0560">Oxidoreductase</keyword>
<dbReference type="Gene3D" id="3.40.50.720">
    <property type="entry name" value="NAD(P)-binding Rossmann-like Domain"/>
    <property type="match status" value="1"/>
</dbReference>
<dbReference type="FunFam" id="3.40.50.720:FF:000208">
    <property type="entry name" value="Prephenate dehydrogenase"/>
    <property type="match status" value="1"/>
</dbReference>
<dbReference type="InterPro" id="IPR046825">
    <property type="entry name" value="PDH_C"/>
</dbReference>
<dbReference type="InterPro" id="IPR003099">
    <property type="entry name" value="Prephen_DH"/>
</dbReference>
<dbReference type="GO" id="GO:0004665">
    <property type="term" value="F:prephenate dehydrogenase (NADP+) activity"/>
    <property type="evidence" value="ECO:0007669"/>
    <property type="project" value="InterPro"/>
</dbReference>